<evidence type="ECO:0000256" key="1">
    <source>
        <dbReference type="SAM" id="MobiDB-lite"/>
    </source>
</evidence>
<dbReference type="GO" id="GO:0006284">
    <property type="term" value="P:base-excision repair"/>
    <property type="evidence" value="ECO:0007669"/>
    <property type="project" value="TreeGrafter"/>
</dbReference>
<comment type="caution">
    <text evidence="3">The sequence shown here is derived from an EMBL/GenBank/DDBJ whole genome shotgun (WGS) entry which is preliminary data.</text>
</comment>
<feature type="region of interest" description="Disordered" evidence="1">
    <location>
        <begin position="66"/>
        <end position="131"/>
    </location>
</feature>
<feature type="compositionally biased region" description="Low complexity" evidence="1">
    <location>
        <begin position="83"/>
        <end position="101"/>
    </location>
</feature>
<dbReference type="Gene3D" id="3.20.20.150">
    <property type="entry name" value="Divalent-metal-dependent TIM barrel enzymes"/>
    <property type="match status" value="1"/>
</dbReference>
<evidence type="ECO:0000259" key="2">
    <source>
        <dbReference type="Pfam" id="PF01261"/>
    </source>
</evidence>
<name>A0A854QFU6_CRYNE</name>
<dbReference type="InterPro" id="IPR036237">
    <property type="entry name" value="Xyl_isomerase-like_sf"/>
</dbReference>
<dbReference type="AlphaFoldDB" id="A0A854QFU6"/>
<dbReference type="PROSITE" id="PS51432">
    <property type="entry name" value="AP_NUCLEASE_F2_4"/>
    <property type="match status" value="1"/>
</dbReference>
<dbReference type="FunFam" id="3.20.20.150:FF:000037">
    <property type="entry name" value="Expressed protein"/>
    <property type="match status" value="1"/>
</dbReference>
<reference evidence="3 4" key="1">
    <citation type="submission" date="2017-06" db="EMBL/GenBank/DDBJ databases">
        <title>Global population genomics of the pathogenic fungus Cryptococcus neoformans var. grubii.</title>
        <authorList>
            <person name="Cuomo C."/>
            <person name="Litvintseva A."/>
            <person name="Chen Y."/>
            <person name="Young S."/>
            <person name="Zeng Q."/>
            <person name="Chapman S."/>
            <person name="Gujja S."/>
            <person name="Saif S."/>
            <person name="Birren B."/>
        </authorList>
    </citation>
    <scope>NUCLEOTIDE SEQUENCE [LARGE SCALE GENOMIC DNA]</scope>
    <source>
        <strain evidence="3 4">Tu259-1</strain>
    </source>
</reference>
<dbReference type="GO" id="GO:0005634">
    <property type="term" value="C:nucleus"/>
    <property type="evidence" value="ECO:0007669"/>
    <property type="project" value="TreeGrafter"/>
</dbReference>
<feature type="domain" description="Xylose isomerase-like TIM barrel" evidence="2">
    <location>
        <begin position="295"/>
        <end position="491"/>
    </location>
</feature>
<dbReference type="OrthoDB" id="2573612at2759"/>
<dbReference type="PANTHER" id="PTHR21445">
    <property type="entry name" value="ENDONUCLEASE IV ENDODEOXYRIBONUCLEASE IV"/>
    <property type="match status" value="1"/>
</dbReference>
<protein>
    <recommendedName>
        <fullName evidence="2">Xylose isomerase-like TIM barrel domain-containing protein</fullName>
    </recommendedName>
</protein>
<dbReference type="InterPro" id="IPR013022">
    <property type="entry name" value="Xyl_isomerase-like_TIM-brl"/>
</dbReference>
<dbReference type="Pfam" id="PF01261">
    <property type="entry name" value="AP_endonuc_2"/>
    <property type="match status" value="1"/>
</dbReference>
<feature type="compositionally biased region" description="Low complexity" evidence="1">
    <location>
        <begin position="108"/>
        <end position="117"/>
    </location>
</feature>
<dbReference type="GO" id="GO:0008081">
    <property type="term" value="F:phosphoric diester hydrolase activity"/>
    <property type="evidence" value="ECO:0007669"/>
    <property type="project" value="TreeGrafter"/>
</dbReference>
<dbReference type="GO" id="GO:0008270">
    <property type="term" value="F:zinc ion binding"/>
    <property type="evidence" value="ECO:0007669"/>
    <property type="project" value="InterPro"/>
</dbReference>
<proteinExistence type="predicted"/>
<dbReference type="InterPro" id="IPR001719">
    <property type="entry name" value="AP_endonuc_2"/>
</dbReference>
<dbReference type="PANTHER" id="PTHR21445:SF0">
    <property type="entry name" value="APURINIC-APYRIMIDINIC ENDONUCLEASE"/>
    <property type="match status" value="1"/>
</dbReference>
<organism evidence="3 4">
    <name type="scientific">Cryptococcus neoformans Tu259-1</name>
    <dbReference type="NCBI Taxonomy" id="1230072"/>
    <lineage>
        <taxon>Eukaryota</taxon>
        <taxon>Fungi</taxon>
        <taxon>Dikarya</taxon>
        <taxon>Basidiomycota</taxon>
        <taxon>Agaricomycotina</taxon>
        <taxon>Tremellomycetes</taxon>
        <taxon>Tremellales</taxon>
        <taxon>Cryptococcaceae</taxon>
        <taxon>Cryptococcus</taxon>
        <taxon>Cryptococcus neoformans species complex</taxon>
    </lineage>
</organism>
<evidence type="ECO:0000313" key="4">
    <source>
        <dbReference type="Proteomes" id="UP000199727"/>
    </source>
</evidence>
<dbReference type="GO" id="GO:0005739">
    <property type="term" value="C:mitochondrion"/>
    <property type="evidence" value="ECO:0007669"/>
    <property type="project" value="TreeGrafter"/>
</dbReference>
<dbReference type="EMBL" id="AMKT01000028">
    <property type="protein sequence ID" value="OXG25037.1"/>
    <property type="molecule type" value="Genomic_DNA"/>
</dbReference>
<dbReference type="Proteomes" id="UP000199727">
    <property type="component" value="Unassembled WGS sequence"/>
</dbReference>
<gene>
    <name evidence="3" type="ORF">C361_02038</name>
</gene>
<accession>A0A854QFU6</accession>
<dbReference type="SMART" id="SM00518">
    <property type="entry name" value="AP2Ec"/>
    <property type="match status" value="1"/>
</dbReference>
<dbReference type="GO" id="GO:0003677">
    <property type="term" value="F:DNA binding"/>
    <property type="evidence" value="ECO:0007669"/>
    <property type="project" value="InterPro"/>
</dbReference>
<sequence>MCSDGAKDNQLTDGGFDWTTLLNDLDDRIQTSHLRTPAQTPNTGLSGDHTHFDWLDLWDAIQPPKEQSAPLTNKVPPTPESLPKPTQTPSTPKTLFSLLSPSSPPPHGASFSSPASSVIQGPFSNRDRKPYISPLDRKGIVRKAPVQDDNPFLVSSPCLRKPDIPAPRRQPVLEVPYDWSPNTPTPVRFHPATVEELPSQPVFTSIGQLQGSSTKQSILWLTHMSTSGGLTPSLKRISLPYHPYPKVRGVSMFINHPKRRVHEQIRVKEDVKNDQDIFTATMDSVMDKDWRKTSMVHGVYTVNLLSEDLEIRERSKRSVMEEMRQVKALGMSTLVIHLGSAGKDDPSHKHVQLTRLVSDLREITRAVPGITLALENTVHPSLHSLTTLSSLCAILTHFPPSQLKLCLDLSHLHVSEFDLNSKSGRKEMWELLEKAGKTRVVGVHISDNYVAHGGKGDRHANIGFGHITLSSFRTILSNPFFHNIPHLLETPPYFKHFRPPNTIHCKLPMYAQKIIEMESERASLERLLLERIVSMSDPEWMTYQSKLWVMYKKARKVVEARIYKVLFKQGGSLWRKFRKERKKLGSYLRQVEAQKRKEKNMSIKDERVTITQCCEL</sequence>
<dbReference type="SUPFAM" id="SSF51658">
    <property type="entry name" value="Xylose isomerase-like"/>
    <property type="match status" value="1"/>
</dbReference>
<evidence type="ECO:0000313" key="3">
    <source>
        <dbReference type="EMBL" id="OXG25037.1"/>
    </source>
</evidence>
<dbReference type="GO" id="GO:0003906">
    <property type="term" value="F:DNA-(apurinic or apyrimidinic site) endonuclease activity"/>
    <property type="evidence" value="ECO:0007669"/>
    <property type="project" value="TreeGrafter"/>
</dbReference>